<dbReference type="GO" id="GO:0071949">
    <property type="term" value="F:FAD binding"/>
    <property type="evidence" value="ECO:0007669"/>
    <property type="project" value="InterPro"/>
</dbReference>
<evidence type="ECO:0000256" key="1">
    <source>
        <dbReference type="ARBA" id="ARBA00005179"/>
    </source>
</evidence>
<comment type="pathway">
    <text evidence="1">Secondary metabolite biosynthesis.</text>
</comment>
<dbReference type="EMBL" id="KI912111">
    <property type="protein sequence ID" value="ETS82835.1"/>
    <property type="molecule type" value="Genomic_DNA"/>
</dbReference>
<dbReference type="PRINTS" id="PR00420">
    <property type="entry name" value="RNGMNOXGNASE"/>
</dbReference>
<dbReference type="STRING" id="1229662.W3X9V2"/>
<dbReference type="InParanoid" id="W3X9V2"/>
<keyword evidence="4" id="KW-0274">FAD</keyword>
<dbReference type="GO" id="GO:0044550">
    <property type="term" value="P:secondary metabolite biosynthetic process"/>
    <property type="evidence" value="ECO:0007669"/>
    <property type="project" value="TreeGrafter"/>
</dbReference>
<evidence type="ECO:0000256" key="2">
    <source>
        <dbReference type="ARBA" id="ARBA00007992"/>
    </source>
</evidence>
<keyword evidence="3" id="KW-0285">Flavoprotein</keyword>
<dbReference type="InterPro" id="IPR051104">
    <property type="entry name" value="FAD_monoxygenase"/>
</dbReference>
<dbReference type="AlphaFoldDB" id="W3X9V2"/>
<dbReference type="InterPro" id="IPR036188">
    <property type="entry name" value="FAD/NAD-bd_sf"/>
</dbReference>
<evidence type="ECO:0000256" key="3">
    <source>
        <dbReference type="ARBA" id="ARBA00022630"/>
    </source>
</evidence>
<dbReference type="InterPro" id="IPR002938">
    <property type="entry name" value="FAD-bd"/>
</dbReference>
<accession>W3X9V2</accession>
<dbReference type="Pfam" id="PF01494">
    <property type="entry name" value="FAD_binding_3"/>
    <property type="match status" value="1"/>
</dbReference>
<dbReference type="PANTHER" id="PTHR46720:SF3">
    <property type="entry name" value="FAD-BINDING DOMAIN-CONTAINING PROTEIN-RELATED"/>
    <property type="match status" value="1"/>
</dbReference>
<name>W3X9V2_PESFW</name>
<keyword evidence="5" id="KW-0560">Oxidoreductase</keyword>
<dbReference type="PANTHER" id="PTHR46720">
    <property type="entry name" value="HYDROXYLASE, PUTATIVE (AFU_ORTHOLOGUE AFUA_3G01460)-RELATED"/>
    <property type="match status" value="1"/>
</dbReference>
<evidence type="ECO:0000259" key="6">
    <source>
        <dbReference type="Pfam" id="PF01494"/>
    </source>
</evidence>
<evidence type="ECO:0000313" key="7">
    <source>
        <dbReference type="EMBL" id="ETS82835.1"/>
    </source>
</evidence>
<feature type="domain" description="FAD-binding" evidence="6">
    <location>
        <begin position="9"/>
        <end position="79"/>
    </location>
</feature>
<dbReference type="KEGG" id="pfy:PFICI_04711"/>
<dbReference type="Proteomes" id="UP000030651">
    <property type="component" value="Unassembled WGS sequence"/>
</dbReference>
<dbReference type="eggNOG" id="KOG2614">
    <property type="taxonomic scope" value="Eukaryota"/>
</dbReference>
<organism evidence="7 8">
    <name type="scientific">Pestalotiopsis fici (strain W106-1 / CGMCC3.15140)</name>
    <dbReference type="NCBI Taxonomy" id="1229662"/>
    <lineage>
        <taxon>Eukaryota</taxon>
        <taxon>Fungi</taxon>
        <taxon>Dikarya</taxon>
        <taxon>Ascomycota</taxon>
        <taxon>Pezizomycotina</taxon>
        <taxon>Sordariomycetes</taxon>
        <taxon>Xylariomycetidae</taxon>
        <taxon>Amphisphaeriales</taxon>
        <taxon>Sporocadaceae</taxon>
        <taxon>Pestalotiopsis</taxon>
    </lineage>
</organism>
<dbReference type="GO" id="GO:0016491">
    <property type="term" value="F:oxidoreductase activity"/>
    <property type="evidence" value="ECO:0007669"/>
    <property type="project" value="UniProtKB-KW"/>
</dbReference>
<dbReference type="GeneID" id="19269724"/>
<proteinExistence type="inferred from homology"/>
<sequence length="132" mass="14731">MYLWDHPHARTYVSGNICIIGDAAHATTPWQGSGGGMSIEDSLILSTLLGRAKTTKDAGAALKIYDQVRRPRTQSIVESSRETGLIMTGQGKETQLDLSRLKQKVLPRWDFILNIDMHKHRDDAAKLMEDVI</sequence>
<dbReference type="Gene3D" id="3.50.50.60">
    <property type="entry name" value="FAD/NAD(P)-binding domain"/>
    <property type="match status" value="1"/>
</dbReference>
<comment type="similarity">
    <text evidence="2">Belongs to the paxM FAD-dependent monooxygenase family.</text>
</comment>
<evidence type="ECO:0000256" key="4">
    <source>
        <dbReference type="ARBA" id="ARBA00022827"/>
    </source>
</evidence>
<evidence type="ECO:0000256" key="5">
    <source>
        <dbReference type="ARBA" id="ARBA00023002"/>
    </source>
</evidence>
<dbReference type="HOGENOM" id="CLU_123964_0_0_1"/>
<protein>
    <recommendedName>
        <fullName evidence="6">FAD-binding domain-containing protein</fullName>
    </recommendedName>
</protein>
<dbReference type="OrthoDB" id="16820at2759"/>
<keyword evidence="8" id="KW-1185">Reference proteome</keyword>
<evidence type="ECO:0000313" key="8">
    <source>
        <dbReference type="Proteomes" id="UP000030651"/>
    </source>
</evidence>
<dbReference type="RefSeq" id="XP_007831483.1">
    <property type="nucleotide sequence ID" value="XM_007833292.1"/>
</dbReference>
<dbReference type="SUPFAM" id="SSF51905">
    <property type="entry name" value="FAD/NAD(P)-binding domain"/>
    <property type="match status" value="1"/>
</dbReference>
<gene>
    <name evidence="7" type="ORF">PFICI_04711</name>
</gene>
<reference evidence="8" key="1">
    <citation type="journal article" date="2015" name="BMC Genomics">
        <title>Genomic and transcriptomic analysis of the endophytic fungus Pestalotiopsis fici reveals its lifestyle and high potential for synthesis of natural products.</title>
        <authorList>
            <person name="Wang X."/>
            <person name="Zhang X."/>
            <person name="Liu L."/>
            <person name="Xiang M."/>
            <person name="Wang W."/>
            <person name="Sun X."/>
            <person name="Che Y."/>
            <person name="Guo L."/>
            <person name="Liu G."/>
            <person name="Guo L."/>
            <person name="Wang C."/>
            <person name="Yin W.B."/>
            <person name="Stadler M."/>
            <person name="Zhang X."/>
            <person name="Liu X."/>
        </authorList>
    </citation>
    <scope>NUCLEOTIDE SEQUENCE [LARGE SCALE GENOMIC DNA]</scope>
    <source>
        <strain evidence="8">W106-1 / CGMCC3.15140</strain>
    </source>
</reference>